<sequence length="80" mass="9254">VAQMLANITTTLSSDVHNMSESAIKTYTEIERTETLRPVSVDSQVLSDPLMFQQRPQAGHRILDDEFLYKPRKQKMYKPK</sequence>
<name>A0A0B6XZ16_9EUPU</name>
<organism evidence="1">
    <name type="scientific">Arion vulgaris</name>
    <dbReference type="NCBI Taxonomy" id="1028688"/>
    <lineage>
        <taxon>Eukaryota</taxon>
        <taxon>Metazoa</taxon>
        <taxon>Spiralia</taxon>
        <taxon>Lophotrochozoa</taxon>
        <taxon>Mollusca</taxon>
        <taxon>Gastropoda</taxon>
        <taxon>Heterobranchia</taxon>
        <taxon>Euthyneura</taxon>
        <taxon>Panpulmonata</taxon>
        <taxon>Eupulmonata</taxon>
        <taxon>Stylommatophora</taxon>
        <taxon>Helicina</taxon>
        <taxon>Arionoidea</taxon>
        <taxon>Arionidae</taxon>
        <taxon>Arion</taxon>
    </lineage>
</organism>
<evidence type="ECO:0000313" key="1">
    <source>
        <dbReference type="EMBL" id="CEK49103.1"/>
    </source>
</evidence>
<dbReference type="AlphaFoldDB" id="A0A0B6XZ16"/>
<feature type="non-terminal residue" evidence="1">
    <location>
        <position position="1"/>
    </location>
</feature>
<reference evidence="1" key="1">
    <citation type="submission" date="2014-12" db="EMBL/GenBank/DDBJ databases">
        <title>Insight into the proteome of Arion vulgaris.</title>
        <authorList>
            <person name="Aradska J."/>
            <person name="Bulat T."/>
            <person name="Smidak R."/>
            <person name="Sarate P."/>
            <person name="Gangsoo J."/>
            <person name="Sialana F."/>
            <person name="Bilban M."/>
            <person name="Lubec G."/>
        </authorList>
    </citation>
    <scope>NUCLEOTIDE SEQUENCE</scope>
    <source>
        <tissue evidence="1">Skin</tissue>
    </source>
</reference>
<protein>
    <submittedName>
        <fullName evidence="1">Uncharacterized protein</fullName>
    </submittedName>
</protein>
<dbReference type="EMBL" id="HACG01002238">
    <property type="protein sequence ID" value="CEK49103.1"/>
    <property type="molecule type" value="Transcribed_RNA"/>
</dbReference>
<proteinExistence type="predicted"/>
<accession>A0A0B6XZ16</accession>
<gene>
    <name evidence="1" type="primary">ORF6419</name>
</gene>